<dbReference type="RefSeq" id="WP_273912828.1">
    <property type="nucleotide sequence ID" value="NZ_JAMDGX010000071.1"/>
</dbReference>
<evidence type="ECO:0000313" key="1">
    <source>
        <dbReference type="EMBL" id="MDD0993714.1"/>
    </source>
</evidence>
<evidence type="ECO:0000313" key="2">
    <source>
        <dbReference type="Proteomes" id="UP001148203"/>
    </source>
</evidence>
<comment type="caution">
    <text evidence="1">The sequence shown here is derived from an EMBL/GenBank/DDBJ whole genome shotgun (WGS) entry which is preliminary data.</text>
</comment>
<sequence>MDTDKIEGWLRAHGHPVIPYYWLHTRIQLGWQFTYRGCDVCWRCEGNRIWIVMFRRQEKRGGLDNSFAVLYVLAQAALAMYGPGYSLYGNVDMLAGSPLQANRLRRFYLRWAGAAEPSPGWFELDVGRVCSLRSRRNQQNAADD</sequence>
<dbReference type="Proteomes" id="UP001148203">
    <property type="component" value="Unassembled WGS sequence"/>
</dbReference>
<keyword evidence="2" id="KW-1185">Reference proteome</keyword>
<protein>
    <submittedName>
        <fullName evidence="1">LcrR family type III secretion system chaperone</fullName>
    </submittedName>
</protein>
<dbReference type="NCBIfam" id="TIGR02572">
    <property type="entry name" value="LcrR"/>
    <property type="match status" value="1"/>
</dbReference>
<accession>A0ABT5NZT3</accession>
<reference evidence="1 2" key="1">
    <citation type="submission" date="2022-05" db="EMBL/GenBank/DDBJ databases">
        <title>Novel Pseudomonas spp. Isolated from a Rainbow Trout Aquaculture Facility.</title>
        <authorList>
            <person name="Testerman T."/>
            <person name="Graf J."/>
        </authorList>
    </citation>
    <scope>NUCLEOTIDE SEQUENCE [LARGE SCALE GENOMIC DNA]</scope>
    <source>
        <strain evidence="1 2">ID681</strain>
    </source>
</reference>
<dbReference type="EMBL" id="JAMDGY010000104">
    <property type="protein sequence ID" value="MDD0993714.1"/>
    <property type="molecule type" value="Genomic_DNA"/>
</dbReference>
<organism evidence="1 2">
    <name type="scientific">Pseudomonas fontis</name>
    <dbReference type="NCBI Taxonomy" id="2942633"/>
    <lineage>
        <taxon>Bacteria</taxon>
        <taxon>Pseudomonadati</taxon>
        <taxon>Pseudomonadota</taxon>
        <taxon>Gammaproteobacteria</taxon>
        <taxon>Pseudomonadales</taxon>
        <taxon>Pseudomonadaceae</taxon>
        <taxon>Pseudomonas</taxon>
    </lineage>
</organism>
<dbReference type="InterPro" id="IPR022797">
    <property type="entry name" value="LcrR/CesD2"/>
</dbReference>
<gene>
    <name evidence="1" type="ORF">M5G11_24605</name>
</gene>
<name>A0ABT5NZT3_9PSED</name>
<dbReference type="Pfam" id="PF09621">
    <property type="entry name" value="LcrR"/>
    <property type="match status" value="1"/>
</dbReference>
<proteinExistence type="predicted"/>
<dbReference type="InterPro" id="IPR013405">
    <property type="entry name" value="T3SS_LcrR"/>
</dbReference>